<dbReference type="RefSeq" id="WP_101259689.1">
    <property type="nucleotide sequence ID" value="NZ_MVDD01000001.1"/>
</dbReference>
<dbReference type="AlphaFoldDB" id="A0A2N3I618"/>
<accession>A0A2N3I618</accession>
<evidence type="ECO:0000313" key="2">
    <source>
        <dbReference type="Proteomes" id="UP000233535"/>
    </source>
</evidence>
<gene>
    <name evidence="1" type="ORF">BZG02_01760</name>
</gene>
<evidence type="ECO:0000313" key="1">
    <source>
        <dbReference type="EMBL" id="PKQ65758.1"/>
    </source>
</evidence>
<reference evidence="1 2" key="1">
    <citation type="journal article" date="2017" name="Front. Microbiol.">
        <title>Labilibaculum manganireducens gen. nov., sp. nov. and Labilibaculum filiforme sp. nov., Novel Bacteroidetes Isolated from Subsurface Sediments of the Baltic Sea.</title>
        <authorList>
            <person name="Vandieken V."/>
            <person name="Marshall I.P."/>
            <person name="Niemann H."/>
            <person name="Engelen B."/>
            <person name="Cypionka H."/>
        </authorList>
    </citation>
    <scope>NUCLEOTIDE SEQUENCE [LARGE SCALE GENOMIC DNA]</scope>
    <source>
        <strain evidence="1 2">59.16B</strain>
    </source>
</reference>
<keyword evidence="2" id="KW-1185">Reference proteome</keyword>
<comment type="caution">
    <text evidence="1">The sequence shown here is derived from an EMBL/GenBank/DDBJ whole genome shotgun (WGS) entry which is preliminary data.</text>
</comment>
<name>A0A2N3I618_9BACT</name>
<organism evidence="1 2">
    <name type="scientific">Labilibaculum filiforme</name>
    <dbReference type="NCBI Taxonomy" id="1940526"/>
    <lineage>
        <taxon>Bacteria</taxon>
        <taxon>Pseudomonadati</taxon>
        <taxon>Bacteroidota</taxon>
        <taxon>Bacteroidia</taxon>
        <taxon>Marinilabiliales</taxon>
        <taxon>Marinifilaceae</taxon>
        <taxon>Labilibaculum</taxon>
    </lineage>
</organism>
<dbReference type="Proteomes" id="UP000233535">
    <property type="component" value="Unassembled WGS sequence"/>
</dbReference>
<sequence>MEFVKTVLLNTLILFGTLSVFAQKDIIVLHPAIGDTIDLAEKQTYLLFADIEDSSFESGQIIKLDDKYFLKVYYQSEEELVEVDRSKLEEYHTNIQKLLAYYTYLENPDKLKVAPLVVVNEKDTCALEMDIEYLSPKMRKKLKYDSSQYQNKKSTAEEMEFWVTSKSNYIHTSGYFEILDSKGK</sequence>
<dbReference type="OrthoDB" id="1118783at2"/>
<proteinExistence type="predicted"/>
<dbReference type="EMBL" id="MVDD01000001">
    <property type="protein sequence ID" value="PKQ65758.1"/>
    <property type="molecule type" value="Genomic_DNA"/>
</dbReference>
<protein>
    <submittedName>
        <fullName evidence="1">Uncharacterized protein</fullName>
    </submittedName>
</protein>